<sequence>MAQAASEARYEPDGENDGPARRFWSERRAPAALVALTLLVVAGLFLYDIASVRADRPAASWRRTLADELATRRLDDAAVVCGAVAAMLIGVWLVVLAVTPGLRGLLPMRRDSELMRSGIERAAVAVVLSDRAMEVSGVRSVRVSVGRRRVRALAEAHFRELDVVRADLDAVLEHGIRELGLARQPALSVHVRRPARR</sequence>
<feature type="transmembrane region" description="Helical" evidence="2">
    <location>
        <begin position="31"/>
        <end position="50"/>
    </location>
</feature>
<evidence type="ECO:0000256" key="2">
    <source>
        <dbReference type="SAM" id="Phobius"/>
    </source>
</evidence>
<feature type="transmembrane region" description="Helical" evidence="2">
    <location>
        <begin position="77"/>
        <end position="106"/>
    </location>
</feature>
<dbReference type="InterPro" id="IPR046253">
    <property type="entry name" value="DUF6286"/>
</dbReference>
<dbReference type="Pfam" id="PF19803">
    <property type="entry name" value="DUF6286"/>
    <property type="match status" value="1"/>
</dbReference>
<dbReference type="Proteomes" id="UP001183246">
    <property type="component" value="Unassembled WGS sequence"/>
</dbReference>
<feature type="region of interest" description="Disordered" evidence="1">
    <location>
        <begin position="1"/>
        <end position="21"/>
    </location>
</feature>
<reference evidence="5" key="1">
    <citation type="submission" date="2023-07" db="EMBL/GenBank/DDBJ databases">
        <title>30 novel species of actinomycetes from the DSMZ collection.</title>
        <authorList>
            <person name="Nouioui I."/>
        </authorList>
    </citation>
    <scope>NUCLEOTIDE SEQUENCE [LARGE SCALE GENOMIC DNA]</scope>
    <source>
        <strain evidence="5">DSM 44938</strain>
    </source>
</reference>
<gene>
    <name evidence="4" type="ORF">RM590_19945</name>
</gene>
<dbReference type="EMBL" id="JAVREL010000011">
    <property type="protein sequence ID" value="MDT0344866.1"/>
    <property type="molecule type" value="Genomic_DNA"/>
</dbReference>
<organism evidence="4 5">
    <name type="scientific">Streptomyces litchfieldiae</name>
    <dbReference type="NCBI Taxonomy" id="3075543"/>
    <lineage>
        <taxon>Bacteria</taxon>
        <taxon>Bacillati</taxon>
        <taxon>Actinomycetota</taxon>
        <taxon>Actinomycetes</taxon>
        <taxon>Kitasatosporales</taxon>
        <taxon>Streptomycetaceae</taxon>
        <taxon>Streptomyces</taxon>
    </lineage>
</organism>
<evidence type="ECO:0000313" key="4">
    <source>
        <dbReference type="EMBL" id="MDT0344866.1"/>
    </source>
</evidence>
<feature type="compositionally biased region" description="Basic and acidic residues" evidence="1">
    <location>
        <begin position="8"/>
        <end position="21"/>
    </location>
</feature>
<keyword evidence="2" id="KW-0472">Membrane</keyword>
<feature type="domain" description="DUF6286" evidence="3">
    <location>
        <begin position="88"/>
        <end position="192"/>
    </location>
</feature>
<protein>
    <submittedName>
        <fullName evidence="4">DUF6286 domain-containing protein</fullName>
    </submittedName>
</protein>
<proteinExistence type="predicted"/>
<keyword evidence="2" id="KW-1133">Transmembrane helix</keyword>
<accession>A0ABU2MTS0</accession>
<keyword evidence="5" id="KW-1185">Reference proteome</keyword>
<name>A0ABU2MTS0_9ACTN</name>
<evidence type="ECO:0000259" key="3">
    <source>
        <dbReference type="Pfam" id="PF19803"/>
    </source>
</evidence>
<evidence type="ECO:0000256" key="1">
    <source>
        <dbReference type="SAM" id="MobiDB-lite"/>
    </source>
</evidence>
<keyword evidence="2" id="KW-0812">Transmembrane</keyword>
<comment type="caution">
    <text evidence="4">The sequence shown here is derived from an EMBL/GenBank/DDBJ whole genome shotgun (WGS) entry which is preliminary data.</text>
</comment>
<evidence type="ECO:0000313" key="5">
    <source>
        <dbReference type="Proteomes" id="UP001183246"/>
    </source>
</evidence>